<evidence type="ECO:0000256" key="1">
    <source>
        <dbReference type="SAM" id="MobiDB-lite"/>
    </source>
</evidence>
<keyword evidence="2" id="KW-0472">Membrane</keyword>
<evidence type="ECO:0000256" key="2">
    <source>
        <dbReference type="SAM" id="Phobius"/>
    </source>
</evidence>
<feature type="region of interest" description="Disordered" evidence="1">
    <location>
        <begin position="152"/>
        <end position="177"/>
    </location>
</feature>
<sequence>MNGERRVAVTGTATVRARTIRDDADPPSGTRPAERPAAEPSGSDQPDPDPLHTGSPVPDPRQGEPPDTSRSMAVGAAAATALIRLQLGIALRTCAIVIAVVAGLPALLALAPGVAHAGVRGVPLFWPVLVFGVQPVWIAVALRQLRRAERAERELTAPAPGRGTAARTPRREPVGRP</sequence>
<comment type="caution">
    <text evidence="3">The sequence shown here is derived from an EMBL/GenBank/DDBJ whole genome shotgun (WGS) entry which is preliminary data.</text>
</comment>
<protein>
    <recommendedName>
        <fullName evidence="5">DUF485 domain-containing protein</fullName>
    </recommendedName>
</protein>
<organism evidence="3 4">
    <name type="scientific">Actinomadura soli</name>
    <dbReference type="NCBI Taxonomy" id="2508997"/>
    <lineage>
        <taxon>Bacteria</taxon>
        <taxon>Bacillati</taxon>
        <taxon>Actinomycetota</taxon>
        <taxon>Actinomycetes</taxon>
        <taxon>Streptosporangiales</taxon>
        <taxon>Thermomonosporaceae</taxon>
        <taxon>Actinomadura</taxon>
    </lineage>
</organism>
<feature type="compositionally biased region" description="Low complexity" evidence="1">
    <location>
        <begin position="8"/>
        <end position="17"/>
    </location>
</feature>
<dbReference type="OrthoDB" id="3483591at2"/>
<feature type="transmembrane region" description="Helical" evidence="2">
    <location>
        <begin position="89"/>
        <end position="112"/>
    </location>
</feature>
<name>A0A5C4J7S0_9ACTN</name>
<keyword evidence="2" id="KW-1133">Transmembrane helix</keyword>
<evidence type="ECO:0000313" key="4">
    <source>
        <dbReference type="Proteomes" id="UP000309174"/>
    </source>
</evidence>
<evidence type="ECO:0000313" key="3">
    <source>
        <dbReference type="EMBL" id="TMQ94569.1"/>
    </source>
</evidence>
<reference evidence="3 4" key="1">
    <citation type="submission" date="2019-05" db="EMBL/GenBank/DDBJ databases">
        <title>Draft genome sequence of Actinomadura sp. 14C53.</title>
        <authorList>
            <person name="Saricaoglu S."/>
            <person name="Isik K."/>
        </authorList>
    </citation>
    <scope>NUCLEOTIDE SEQUENCE [LARGE SCALE GENOMIC DNA]</scope>
    <source>
        <strain evidence="3 4">14C53</strain>
    </source>
</reference>
<dbReference type="EMBL" id="VCKW01000129">
    <property type="protein sequence ID" value="TMQ94569.1"/>
    <property type="molecule type" value="Genomic_DNA"/>
</dbReference>
<proteinExistence type="predicted"/>
<keyword evidence="4" id="KW-1185">Reference proteome</keyword>
<keyword evidence="2" id="KW-0812">Transmembrane</keyword>
<dbReference type="AlphaFoldDB" id="A0A5C4J7S0"/>
<evidence type="ECO:0008006" key="5">
    <source>
        <dbReference type="Google" id="ProtNLM"/>
    </source>
</evidence>
<dbReference type="RefSeq" id="WP_138647348.1">
    <property type="nucleotide sequence ID" value="NZ_VCKW01000129.1"/>
</dbReference>
<feature type="region of interest" description="Disordered" evidence="1">
    <location>
        <begin position="1"/>
        <end position="72"/>
    </location>
</feature>
<accession>A0A5C4J7S0</accession>
<feature type="transmembrane region" description="Helical" evidence="2">
    <location>
        <begin position="124"/>
        <end position="142"/>
    </location>
</feature>
<dbReference type="Proteomes" id="UP000309174">
    <property type="component" value="Unassembled WGS sequence"/>
</dbReference>
<gene>
    <name evidence="3" type="ORF">ETD83_23690</name>
</gene>